<dbReference type="SUPFAM" id="SSF56821">
    <property type="entry name" value="Prismane protein-like"/>
    <property type="match status" value="1"/>
</dbReference>
<dbReference type="GO" id="GO:0042542">
    <property type="term" value="P:response to hydrogen peroxide"/>
    <property type="evidence" value="ECO:0007669"/>
    <property type="project" value="TreeGrafter"/>
</dbReference>
<dbReference type="InterPro" id="IPR011254">
    <property type="entry name" value="Prismane-like_sf"/>
</dbReference>
<dbReference type="InterPro" id="IPR004137">
    <property type="entry name" value="HCP/CODH"/>
</dbReference>
<protein>
    <submittedName>
        <fullName evidence="2">Prismane/CO dehydrogenase family protein</fullName>
    </submittedName>
</protein>
<proteinExistence type="predicted"/>
<evidence type="ECO:0000313" key="2">
    <source>
        <dbReference type="EMBL" id="SHJ94965.1"/>
    </source>
</evidence>
<dbReference type="Pfam" id="PF03063">
    <property type="entry name" value="Prismane"/>
    <property type="match status" value="1"/>
</dbReference>
<keyword evidence="3" id="KW-1185">Reference proteome</keyword>
<dbReference type="STRING" id="1122189.SAMN02745165_03080"/>
<dbReference type="EMBL" id="FQZT01000015">
    <property type="protein sequence ID" value="SHJ75371.1"/>
    <property type="molecule type" value="Genomic_DNA"/>
</dbReference>
<organism evidence="2 3">
    <name type="scientific">Malonomonas rubra DSM 5091</name>
    <dbReference type="NCBI Taxonomy" id="1122189"/>
    <lineage>
        <taxon>Bacteria</taxon>
        <taxon>Pseudomonadati</taxon>
        <taxon>Thermodesulfobacteriota</taxon>
        <taxon>Desulfuromonadia</taxon>
        <taxon>Desulfuromonadales</taxon>
        <taxon>Geopsychrobacteraceae</taxon>
        <taxon>Malonomonas</taxon>
    </lineage>
</organism>
<dbReference type="Gene3D" id="1.20.1270.20">
    <property type="match status" value="1"/>
</dbReference>
<gene>
    <name evidence="1" type="ORF">SAMN02745165_03080</name>
    <name evidence="2" type="ORF">SAMN02745165_03605</name>
</gene>
<dbReference type="AlphaFoldDB" id="A0A1M6NGY3"/>
<evidence type="ECO:0000313" key="1">
    <source>
        <dbReference type="EMBL" id="SHJ75371.1"/>
    </source>
</evidence>
<dbReference type="PANTHER" id="PTHR30109:SF0">
    <property type="entry name" value="HYDROXYLAMINE REDUCTASE"/>
    <property type="match status" value="1"/>
</dbReference>
<name>A0A1M6NGY3_MALRU</name>
<reference evidence="2 3" key="1">
    <citation type="submission" date="2016-11" db="EMBL/GenBank/DDBJ databases">
        <authorList>
            <person name="Jaros S."/>
            <person name="Januszkiewicz K."/>
            <person name="Wedrychowicz H."/>
        </authorList>
    </citation>
    <scope>NUCLEOTIDE SEQUENCE [LARGE SCALE GENOMIC DNA]</scope>
    <source>
        <strain evidence="2 3">DSM 5091</strain>
    </source>
</reference>
<feature type="non-terminal residue" evidence="2">
    <location>
        <position position="64"/>
    </location>
</feature>
<accession>A0A1M6NGY3</accession>
<dbReference type="GO" id="GO:0050418">
    <property type="term" value="F:hydroxylamine reductase activity"/>
    <property type="evidence" value="ECO:0007669"/>
    <property type="project" value="TreeGrafter"/>
</dbReference>
<dbReference type="PANTHER" id="PTHR30109">
    <property type="entry name" value="HYDROXYLAMINE REDUCTASE"/>
    <property type="match status" value="1"/>
</dbReference>
<dbReference type="InterPro" id="IPR016100">
    <property type="entry name" value="Prismane_a-bundle"/>
</dbReference>
<evidence type="ECO:0000313" key="3">
    <source>
        <dbReference type="Proteomes" id="UP000184171"/>
    </source>
</evidence>
<sequence>MSMFCFQCQEAAKGTGCNIAGVCGKKEDTANLQDLLVFSLKGLSVVADEAKKQGKLDNSIGLFI</sequence>
<dbReference type="Proteomes" id="UP000184171">
    <property type="component" value="Unassembled WGS sequence"/>
</dbReference>
<dbReference type="GO" id="GO:0004601">
    <property type="term" value="F:peroxidase activity"/>
    <property type="evidence" value="ECO:0007669"/>
    <property type="project" value="TreeGrafter"/>
</dbReference>
<dbReference type="EMBL" id="FQZT01000028">
    <property type="protein sequence ID" value="SHJ94965.1"/>
    <property type="molecule type" value="Genomic_DNA"/>
</dbReference>